<evidence type="ECO:0000256" key="2">
    <source>
        <dbReference type="ARBA" id="ARBA00006906"/>
    </source>
</evidence>
<sequence>MAAAEVPLRTVSILRGFEPQRSRDHAEECWAAGMDLVEVPVQGEAGWASLAAVAEIADGRLFGAGTVLMPEDARRALDLGATVVISPGVNPDVVDVAARAGAIPLPGVLTPSDVGTAVRHGARTVKLFPASVVGSGWLPALRGPFPGVGVVAVGGIGLDNAAEYLRAGAVGVGFGGSIVDVLRSADPAGAVAELHELADLSRQRLASP</sequence>
<accession>A0ABN1UBZ6</accession>
<evidence type="ECO:0000256" key="4">
    <source>
        <dbReference type="ARBA" id="ARBA00023239"/>
    </source>
</evidence>
<comment type="similarity">
    <text evidence="2">Belongs to the KHG/KDPG aldolase family.</text>
</comment>
<comment type="subunit">
    <text evidence="3">Homotrimer.</text>
</comment>
<comment type="caution">
    <text evidence="6">The sequence shown here is derived from an EMBL/GenBank/DDBJ whole genome shotgun (WGS) entry which is preliminary data.</text>
</comment>
<evidence type="ECO:0000256" key="5">
    <source>
        <dbReference type="ARBA" id="ARBA00023277"/>
    </source>
</evidence>
<dbReference type="Proteomes" id="UP001499979">
    <property type="component" value="Unassembled WGS sequence"/>
</dbReference>
<comment type="pathway">
    <text evidence="1">Carbohydrate acid metabolism.</text>
</comment>
<evidence type="ECO:0000313" key="7">
    <source>
        <dbReference type="Proteomes" id="UP001499979"/>
    </source>
</evidence>
<keyword evidence="4" id="KW-0456">Lyase</keyword>
<evidence type="ECO:0000256" key="1">
    <source>
        <dbReference type="ARBA" id="ARBA00004761"/>
    </source>
</evidence>
<proteinExistence type="inferred from homology"/>
<name>A0ABN1UBZ6_9ACTN</name>
<dbReference type="RefSeq" id="WP_343906912.1">
    <property type="nucleotide sequence ID" value="NZ_BAAAJE010000006.1"/>
</dbReference>
<keyword evidence="5" id="KW-0119">Carbohydrate metabolism</keyword>
<dbReference type="PANTHER" id="PTHR30246:SF1">
    <property type="entry name" value="2-DEHYDRO-3-DEOXY-6-PHOSPHOGALACTONATE ALDOLASE-RELATED"/>
    <property type="match status" value="1"/>
</dbReference>
<dbReference type="InterPro" id="IPR000887">
    <property type="entry name" value="Aldlse_KDPG_KHG"/>
</dbReference>
<dbReference type="Pfam" id="PF01081">
    <property type="entry name" value="Aldolase"/>
    <property type="match status" value="1"/>
</dbReference>
<protein>
    <submittedName>
        <fullName evidence="6">2-dehydro-3-deoxy-6-phosphogalactonate aldolase</fullName>
    </submittedName>
</protein>
<evidence type="ECO:0000256" key="3">
    <source>
        <dbReference type="ARBA" id="ARBA00011233"/>
    </source>
</evidence>
<evidence type="ECO:0000313" key="6">
    <source>
        <dbReference type="EMBL" id="GAA1136225.1"/>
    </source>
</evidence>
<dbReference type="InterPro" id="IPR031338">
    <property type="entry name" value="KDPG/KHG_AS_2"/>
</dbReference>
<dbReference type="EMBL" id="BAAAJE010000006">
    <property type="protein sequence ID" value="GAA1136225.1"/>
    <property type="molecule type" value="Genomic_DNA"/>
</dbReference>
<dbReference type="PANTHER" id="PTHR30246">
    <property type="entry name" value="2-KETO-3-DEOXY-6-PHOSPHOGLUCONATE ALDOLASE"/>
    <property type="match status" value="1"/>
</dbReference>
<gene>
    <name evidence="6" type="ORF">GCM10009606_15460</name>
</gene>
<dbReference type="CDD" id="cd00452">
    <property type="entry name" value="KDPG_aldolase"/>
    <property type="match status" value="1"/>
</dbReference>
<dbReference type="SUPFAM" id="SSF51569">
    <property type="entry name" value="Aldolase"/>
    <property type="match status" value="1"/>
</dbReference>
<keyword evidence="7" id="KW-1185">Reference proteome</keyword>
<dbReference type="Gene3D" id="3.20.20.70">
    <property type="entry name" value="Aldolase class I"/>
    <property type="match status" value="1"/>
</dbReference>
<organism evidence="6 7">
    <name type="scientific">Nocardioides aquiterrae</name>
    <dbReference type="NCBI Taxonomy" id="203799"/>
    <lineage>
        <taxon>Bacteria</taxon>
        <taxon>Bacillati</taxon>
        <taxon>Actinomycetota</taxon>
        <taxon>Actinomycetes</taxon>
        <taxon>Propionibacteriales</taxon>
        <taxon>Nocardioidaceae</taxon>
        <taxon>Nocardioides</taxon>
    </lineage>
</organism>
<dbReference type="PROSITE" id="PS00160">
    <property type="entry name" value="ALDOLASE_KDPG_KHG_2"/>
    <property type="match status" value="1"/>
</dbReference>
<dbReference type="InterPro" id="IPR013785">
    <property type="entry name" value="Aldolase_TIM"/>
</dbReference>
<reference evidence="6 7" key="1">
    <citation type="journal article" date="2019" name="Int. J. Syst. Evol. Microbiol.">
        <title>The Global Catalogue of Microorganisms (GCM) 10K type strain sequencing project: providing services to taxonomists for standard genome sequencing and annotation.</title>
        <authorList>
            <consortium name="The Broad Institute Genomics Platform"/>
            <consortium name="The Broad Institute Genome Sequencing Center for Infectious Disease"/>
            <person name="Wu L."/>
            <person name="Ma J."/>
        </authorList>
    </citation>
    <scope>NUCLEOTIDE SEQUENCE [LARGE SCALE GENOMIC DNA]</scope>
    <source>
        <strain evidence="6 7">JCM 11813</strain>
    </source>
</reference>